<proteinExistence type="predicted"/>
<keyword evidence="2" id="KW-1185">Reference proteome</keyword>
<name>A0A9D4TDA2_RHISA</name>
<reference evidence="1" key="1">
    <citation type="journal article" date="2020" name="Cell">
        <title>Large-Scale Comparative Analyses of Tick Genomes Elucidate Their Genetic Diversity and Vector Capacities.</title>
        <authorList>
            <consortium name="Tick Genome and Microbiome Consortium (TIGMIC)"/>
            <person name="Jia N."/>
            <person name="Wang J."/>
            <person name="Shi W."/>
            <person name="Du L."/>
            <person name="Sun Y."/>
            <person name="Zhan W."/>
            <person name="Jiang J.F."/>
            <person name="Wang Q."/>
            <person name="Zhang B."/>
            <person name="Ji P."/>
            <person name="Bell-Sakyi L."/>
            <person name="Cui X.M."/>
            <person name="Yuan T.T."/>
            <person name="Jiang B.G."/>
            <person name="Yang W.F."/>
            <person name="Lam T.T."/>
            <person name="Chang Q.C."/>
            <person name="Ding S.J."/>
            <person name="Wang X.J."/>
            <person name="Zhu J.G."/>
            <person name="Ruan X.D."/>
            <person name="Zhao L."/>
            <person name="Wei J.T."/>
            <person name="Ye R.Z."/>
            <person name="Que T.C."/>
            <person name="Du C.H."/>
            <person name="Zhou Y.H."/>
            <person name="Cheng J.X."/>
            <person name="Dai P.F."/>
            <person name="Guo W.B."/>
            <person name="Han X.H."/>
            <person name="Huang E.J."/>
            <person name="Li L.F."/>
            <person name="Wei W."/>
            <person name="Gao Y.C."/>
            <person name="Liu J.Z."/>
            <person name="Shao H.Z."/>
            <person name="Wang X."/>
            <person name="Wang C.C."/>
            <person name="Yang T.C."/>
            <person name="Huo Q.B."/>
            <person name="Li W."/>
            <person name="Chen H.Y."/>
            <person name="Chen S.E."/>
            <person name="Zhou L.G."/>
            <person name="Ni X.B."/>
            <person name="Tian J.H."/>
            <person name="Sheng Y."/>
            <person name="Liu T."/>
            <person name="Pan Y.S."/>
            <person name="Xia L.Y."/>
            <person name="Li J."/>
            <person name="Zhao F."/>
            <person name="Cao W.C."/>
        </authorList>
    </citation>
    <scope>NUCLEOTIDE SEQUENCE</scope>
    <source>
        <strain evidence="1">Rsan-2018</strain>
    </source>
</reference>
<reference evidence="1" key="2">
    <citation type="submission" date="2021-09" db="EMBL/GenBank/DDBJ databases">
        <authorList>
            <person name="Jia N."/>
            <person name="Wang J."/>
            <person name="Shi W."/>
            <person name="Du L."/>
            <person name="Sun Y."/>
            <person name="Zhan W."/>
            <person name="Jiang J."/>
            <person name="Wang Q."/>
            <person name="Zhang B."/>
            <person name="Ji P."/>
            <person name="Sakyi L.B."/>
            <person name="Cui X."/>
            <person name="Yuan T."/>
            <person name="Jiang B."/>
            <person name="Yang W."/>
            <person name="Lam T.T.-Y."/>
            <person name="Chang Q."/>
            <person name="Ding S."/>
            <person name="Wang X."/>
            <person name="Zhu J."/>
            <person name="Ruan X."/>
            <person name="Zhao L."/>
            <person name="Wei J."/>
            <person name="Que T."/>
            <person name="Du C."/>
            <person name="Cheng J."/>
            <person name="Dai P."/>
            <person name="Han X."/>
            <person name="Huang E."/>
            <person name="Gao Y."/>
            <person name="Liu J."/>
            <person name="Shao H."/>
            <person name="Ye R."/>
            <person name="Li L."/>
            <person name="Wei W."/>
            <person name="Wang X."/>
            <person name="Wang C."/>
            <person name="Huo Q."/>
            <person name="Li W."/>
            <person name="Guo W."/>
            <person name="Chen H."/>
            <person name="Chen S."/>
            <person name="Zhou L."/>
            <person name="Zhou L."/>
            <person name="Ni X."/>
            <person name="Tian J."/>
            <person name="Zhou Y."/>
            <person name="Sheng Y."/>
            <person name="Liu T."/>
            <person name="Pan Y."/>
            <person name="Xia L."/>
            <person name="Li J."/>
            <person name="Zhao F."/>
            <person name="Cao W."/>
        </authorList>
    </citation>
    <scope>NUCLEOTIDE SEQUENCE</scope>
    <source>
        <strain evidence="1">Rsan-2018</strain>
        <tissue evidence="1">Larvae</tissue>
    </source>
</reference>
<evidence type="ECO:0000313" key="2">
    <source>
        <dbReference type="Proteomes" id="UP000821837"/>
    </source>
</evidence>
<organism evidence="1 2">
    <name type="scientific">Rhipicephalus sanguineus</name>
    <name type="common">Brown dog tick</name>
    <name type="synonym">Ixodes sanguineus</name>
    <dbReference type="NCBI Taxonomy" id="34632"/>
    <lineage>
        <taxon>Eukaryota</taxon>
        <taxon>Metazoa</taxon>
        <taxon>Ecdysozoa</taxon>
        <taxon>Arthropoda</taxon>
        <taxon>Chelicerata</taxon>
        <taxon>Arachnida</taxon>
        <taxon>Acari</taxon>
        <taxon>Parasitiformes</taxon>
        <taxon>Ixodida</taxon>
        <taxon>Ixodoidea</taxon>
        <taxon>Ixodidae</taxon>
        <taxon>Rhipicephalinae</taxon>
        <taxon>Rhipicephalus</taxon>
        <taxon>Rhipicephalus</taxon>
    </lineage>
</organism>
<dbReference type="EMBL" id="JABSTV010000596">
    <property type="protein sequence ID" value="KAH7986076.1"/>
    <property type="molecule type" value="Genomic_DNA"/>
</dbReference>
<evidence type="ECO:0000313" key="1">
    <source>
        <dbReference type="EMBL" id="KAH7986076.1"/>
    </source>
</evidence>
<dbReference type="Proteomes" id="UP000821837">
    <property type="component" value="Unassembled WGS sequence"/>
</dbReference>
<comment type="caution">
    <text evidence="1">The sequence shown here is derived from an EMBL/GenBank/DDBJ whole genome shotgun (WGS) entry which is preliminary data.</text>
</comment>
<accession>A0A9D4TDA2</accession>
<gene>
    <name evidence="1" type="ORF">HPB52_025225</name>
</gene>
<protein>
    <submittedName>
        <fullName evidence="1">Uncharacterized protein</fullName>
    </submittedName>
</protein>
<dbReference type="AlphaFoldDB" id="A0A9D4TDA2"/>
<dbReference type="VEuPathDB" id="VectorBase:RSAN_043849"/>
<sequence length="234" mass="25779">MQRAVLDGVSKNSSIVELTFGKFAGDEESTAIMAGLLEASTVLRWLELRSGTGVQMEVEGDIPGWSHVVEALSRNDSLRAAAKDIDRNHTLLTADCSDHLDADAARDYLAVQDTTSRNSGVVTRAARFLKASHLDRYVNGALERVLSYPALLTEVAEVFLNINQSELVSLARDRLKGTKSLDGFMRFAGVVKEGVLCHPSDDGRMQLDDLNEDCWMHVRRYLFIDDVKEGIGPP</sequence>